<keyword evidence="1" id="KW-0812">Transmembrane</keyword>
<evidence type="ECO:0000256" key="1">
    <source>
        <dbReference type="SAM" id="Phobius"/>
    </source>
</evidence>
<protein>
    <submittedName>
        <fullName evidence="2">Uncharacterized protein</fullName>
    </submittedName>
</protein>
<keyword evidence="1" id="KW-0472">Membrane</keyword>
<gene>
    <name evidence="2" type="ORF">SAMN05444320_10218</name>
</gene>
<sequence>MAAKRGMGTLLSILVFCGLTLVLLQLVGFAGSVGAVELLLILLVAGFLTVVVNRGVARRRSST</sequence>
<dbReference type="AlphaFoldDB" id="A0A1M4XJ23"/>
<name>A0A1M4XJ23_STRHI</name>
<keyword evidence="1" id="KW-1133">Transmembrane helix</keyword>
<evidence type="ECO:0000313" key="2">
    <source>
        <dbReference type="EMBL" id="SHE93401.1"/>
    </source>
</evidence>
<accession>A0A1M4XJ23</accession>
<keyword evidence="3" id="KW-1185">Reference proteome</keyword>
<evidence type="ECO:0000313" key="3">
    <source>
        <dbReference type="Proteomes" id="UP000184501"/>
    </source>
</evidence>
<proteinExistence type="predicted"/>
<dbReference type="EMBL" id="FQVN01000002">
    <property type="protein sequence ID" value="SHE93401.1"/>
    <property type="molecule type" value="Genomic_DNA"/>
</dbReference>
<organism evidence="2 3">
    <name type="scientific">Streptoalloteichus hindustanus</name>
    <dbReference type="NCBI Taxonomy" id="2017"/>
    <lineage>
        <taxon>Bacteria</taxon>
        <taxon>Bacillati</taxon>
        <taxon>Actinomycetota</taxon>
        <taxon>Actinomycetes</taxon>
        <taxon>Pseudonocardiales</taxon>
        <taxon>Pseudonocardiaceae</taxon>
        <taxon>Streptoalloteichus</taxon>
    </lineage>
</organism>
<dbReference type="STRING" id="2017.SAMN05444320_10218"/>
<feature type="transmembrane region" description="Helical" evidence="1">
    <location>
        <begin position="39"/>
        <end position="57"/>
    </location>
</feature>
<reference evidence="2 3" key="1">
    <citation type="submission" date="2016-11" db="EMBL/GenBank/DDBJ databases">
        <authorList>
            <person name="Jaros S."/>
            <person name="Januszkiewicz K."/>
            <person name="Wedrychowicz H."/>
        </authorList>
    </citation>
    <scope>NUCLEOTIDE SEQUENCE [LARGE SCALE GENOMIC DNA]</scope>
    <source>
        <strain evidence="2 3">DSM 44523</strain>
    </source>
</reference>
<dbReference type="Proteomes" id="UP000184501">
    <property type="component" value="Unassembled WGS sequence"/>
</dbReference>